<evidence type="ECO:0000259" key="14">
    <source>
        <dbReference type="SMART" id="SM00225"/>
    </source>
</evidence>
<keyword evidence="15" id="KW-1185">Reference proteome</keyword>
<dbReference type="InterPro" id="IPR027359">
    <property type="entry name" value="Volt_channel_dom_sf"/>
</dbReference>
<protein>
    <submittedName>
        <fullName evidence="16 17">Potassium voltage-gated channel protein Shaw-like</fullName>
    </submittedName>
</protein>
<dbReference type="SUPFAM" id="SSF81324">
    <property type="entry name" value="Voltage-gated potassium channels"/>
    <property type="match status" value="1"/>
</dbReference>
<evidence type="ECO:0000256" key="9">
    <source>
        <dbReference type="ARBA" id="ARBA00023065"/>
    </source>
</evidence>
<keyword evidence="6" id="KW-0851">Voltage-gated channel</keyword>
<evidence type="ECO:0000256" key="8">
    <source>
        <dbReference type="ARBA" id="ARBA00022989"/>
    </source>
</evidence>
<dbReference type="InterPro" id="IPR003968">
    <property type="entry name" value="K_chnl_volt-dep_Kv"/>
</dbReference>
<dbReference type="FunFam" id="3.30.710.10:FF:000020">
    <property type="entry name" value="Potassium voltage-gated channel protein Shaw"/>
    <property type="match status" value="1"/>
</dbReference>
<keyword evidence="8 13" id="KW-1133">Transmembrane helix</keyword>
<gene>
    <name evidence="16 17 18" type="primary">LOC111131168</name>
</gene>
<evidence type="ECO:0000313" key="16">
    <source>
        <dbReference type="RefSeq" id="XP_022334279.1"/>
    </source>
</evidence>
<dbReference type="PRINTS" id="PR01498">
    <property type="entry name" value="SHAWCHANNEL"/>
</dbReference>
<dbReference type="GO" id="GO:0008076">
    <property type="term" value="C:voltage-gated potassium channel complex"/>
    <property type="evidence" value="ECO:0007669"/>
    <property type="project" value="InterPro"/>
</dbReference>
<comment type="subcellular location">
    <subcellularLocation>
        <location evidence="1">Membrane</location>
        <topology evidence="1">Multi-pass membrane protein</topology>
    </subcellularLocation>
</comment>
<keyword evidence="5" id="KW-0631">Potassium channel</keyword>
<dbReference type="AlphaFoldDB" id="A0A8B8E3K6"/>
<dbReference type="Gene3D" id="1.10.287.70">
    <property type="match status" value="1"/>
</dbReference>
<feature type="transmembrane region" description="Helical" evidence="13">
    <location>
        <begin position="243"/>
        <end position="266"/>
    </location>
</feature>
<keyword evidence="4 13" id="KW-0812">Transmembrane</keyword>
<evidence type="ECO:0000256" key="6">
    <source>
        <dbReference type="ARBA" id="ARBA00022882"/>
    </source>
</evidence>
<dbReference type="PANTHER" id="PTHR11537">
    <property type="entry name" value="VOLTAGE-GATED POTASSIUM CHANNEL"/>
    <property type="match status" value="1"/>
</dbReference>
<dbReference type="RefSeq" id="XP_022334280.1">
    <property type="nucleotide sequence ID" value="XM_022478572.1"/>
</dbReference>
<dbReference type="GO" id="GO:0001508">
    <property type="term" value="P:action potential"/>
    <property type="evidence" value="ECO:0007669"/>
    <property type="project" value="TreeGrafter"/>
</dbReference>
<dbReference type="PANTHER" id="PTHR11537:SF252">
    <property type="entry name" value="POTASSIUM VOLTAGE-GATED CHANNEL PROTEIN SHAW"/>
    <property type="match status" value="1"/>
</dbReference>
<dbReference type="KEGG" id="cvn:111131168"/>
<dbReference type="Proteomes" id="UP000694844">
    <property type="component" value="Chromosome 4"/>
</dbReference>
<evidence type="ECO:0000256" key="4">
    <source>
        <dbReference type="ARBA" id="ARBA00022692"/>
    </source>
</evidence>
<keyword evidence="10 13" id="KW-0472">Membrane</keyword>
<proteinExistence type="predicted"/>
<dbReference type="InterPro" id="IPR003974">
    <property type="entry name" value="K_chnl_volt-dep_Kv3"/>
</dbReference>
<dbReference type="InterPro" id="IPR011333">
    <property type="entry name" value="SKP1/BTB/POZ_sf"/>
</dbReference>
<dbReference type="SMART" id="SM00225">
    <property type="entry name" value="BTB"/>
    <property type="match status" value="1"/>
</dbReference>
<keyword evidence="2" id="KW-0813">Transport</keyword>
<feature type="transmembrane region" description="Helical" evidence="13">
    <location>
        <begin position="402"/>
        <end position="431"/>
    </location>
</feature>
<feature type="compositionally biased region" description="Low complexity" evidence="12">
    <location>
        <begin position="601"/>
        <end position="616"/>
    </location>
</feature>
<feature type="transmembrane region" description="Helical" evidence="13">
    <location>
        <begin position="346"/>
        <end position="367"/>
    </location>
</feature>
<evidence type="ECO:0000256" key="7">
    <source>
        <dbReference type="ARBA" id="ARBA00022958"/>
    </source>
</evidence>
<dbReference type="GeneID" id="111131168"/>
<name>A0A8B8E3K6_CRAVI</name>
<evidence type="ECO:0000256" key="3">
    <source>
        <dbReference type="ARBA" id="ARBA00022538"/>
    </source>
</evidence>
<organism evidence="15 16">
    <name type="scientific">Crassostrea virginica</name>
    <name type="common">Eastern oyster</name>
    <dbReference type="NCBI Taxonomy" id="6565"/>
    <lineage>
        <taxon>Eukaryota</taxon>
        <taxon>Metazoa</taxon>
        <taxon>Spiralia</taxon>
        <taxon>Lophotrochozoa</taxon>
        <taxon>Mollusca</taxon>
        <taxon>Bivalvia</taxon>
        <taxon>Autobranchia</taxon>
        <taxon>Pteriomorphia</taxon>
        <taxon>Ostreida</taxon>
        <taxon>Ostreoidea</taxon>
        <taxon>Ostreidae</taxon>
        <taxon>Crassostrea</taxon>
    </lineage>
</organism>
<dbReference type="Gene3D" id="3.30.710.10">
    <property type="entry name" value="Potassium Channel Kv1.1, Chain A"/>
    <property type="match status" value="1"/>
</dbReference>
<dbReference type="InterPro" id="IPR003131">
    <property type="entry name" value="T1-type_BTB"/>
</dbReference>
<evidence type="ECO:0000256" key="12">
    <source>
        <dbReference type="SAM" id="MobiDB-lite"/>
    </source>
</evidence>
<dbReference type="GO" id="GO:0051260">
    <property type="term" value="P:protein homooligomerization"/>
    <property type="evidence" value="ECO:0007669"/>
    <property type="project" value="InterPro"/>
</dbReference>
<dbReference type="GO" id="GO:0005251">
    <property type="term" value="F:delayed rectifier potassium channel activity"/>
    <property type="evidence" value="ECO:0007669"/>
    <property type="project" value="TreeGrafter"/>
</dbReference>
<dbReference type="InterPro" id="IPR000210">
    <property type="entry name" value="BTB/POZ_dom"/>
</dbReference>
<keyword evidence="9" id="KW-0406">Ion transport</keyword>
<dbReference type="FunFam" id="1.10.287.70:FF:000028">
    <property type="entry name" value="potassium voltage-gated channel subfamily D member 3"/>
    <property type="match status" value="1"/>
</dbReference>
<dbReference type="Pfam" id="PF00520">
    <property type="entry name" value="Ion_trans"/>
    <property type="match status" value="1"/>
</dbReference>
<evidence type="ECO:0000256" key="10">
    <source>
        <dbReference type="ARBA" id="ARBA00023136"/>
    </source>
</evidence>
<evidence type="ECO:0000256" key="11">
    <source>
        <dbReference type="ARBA" id="ARBA00023303"/>
    </source>
</evidence>
<feature type="region of interest" description="Disordered" evidence="12">
    <location>
        <begin position="483"/>
        <end position="504"/>
    </location>
</feature>
<evidence type="ECO:0000256" key="5">
    <source>
        <dbReference type="ARBA" id="ARBA00022826"/>
    </source>
</evidence>
<keyword evidence="7" id="KW-0630">Potassium</keyword>
<sequence>MEFIKKMKEERKDNDRRVKLNIGGHYFETWFSTLERIPGTRLALLATLKEADESYDAENGEYFFDRHPGAFMAILTYYRTEELHADQNICGNIIKGELEYWGLTELDIEPCCWGQYSKFKDHKETLAALDDNFTSTIDVETTAWDNDKPSSLSRFKHNMWLFLEEPGSSRLAKAYAVISMFFVCLSIAVFCLETYEKFRVPINDKVKPINKTGLYLKESSSGDYCVKTYMEPKYEFSDTQPHIVMQIMDYICAAYFTTEYSIRFFFAPRKFKFIRQPLNVIDIFCLIPHLIAIILVTINPNDSTSQLFKSMLALRTVRILRVFKLMKHYSAFNILVYTIKVSIKELMLMIIFLLTGVLIFASIIFYVESENFENIPIGIWWALVTMTTVGYGDKVPKSEAGYIIGCVCVICGVLTVAFTVPIVVNNFALYYAHAQSRIKLPAHKRKELKRKLYAKNKKSLDVVNKWKNARKKEPTEFTEMNAIKSPRAPPCGEESPTDKNSNSSAVNTAYFQYNTPRPNHVTEHGKSTRVVTISDGLNPASPPLSITPIETDLNEIEQHKIETANLLNNLKQKDEKIREERKRQLGMLNEKRERLQNAGKTPRTTPAPAAAYKRKS</sequence>
<dbReference type="InterPro" id="IPR005821">
    <property type="entry name" value="Ion_trans_dom"/>
</dbReference>
<feature type="compositionally biased region" description="Basic and acidic residues" evidence="12">
    <location>
        <begin position="581"/>
        <end position="595"/>
    </location>
</feature>
<feature type="transmembrane region" description="Helical" evidence="13">
    <location>
        <begin position="174"/>
        <end position="195"/>
    </location>
</feature>
<evidence type="ECO:0000313" key="15">
    <source>
        <dbReference type="Proteomes" id="UP000694844"/>
    </source>
</evidence>
<dbReference type="PRINTS" id="PR00169">
    <property type="entry name" value="KCHANNEL"/>
</dbReference>
<dbReference type="OrthoDB" id="10025005at2759"/>
<evidence type="ECO:0000256" key="1">
    <source>
        <dbReference type="ARBA" id="ARBA00004141"/>
    </source>
</evidence>
<accession>A0A8B8E3K6</accession>
<evidence type="ECO:0000256" key="2">
    <source>
        <dbReference type="ARBA" id="ARBA00022448"/>
    </source>
</evidence>
<dbReference type="RefSeq" id="XP_022334279.1">
    <property type="nucleotide sequence ID" value="XM_022478571.1"/>
</dbReference>
<keyword evidence="11" id="KW-0407">Ion channel</keyword>
<dbReference type="Pfam" id="PF02214">
    <property type="entry name" value="BTB_2"/>
    <property type="match status" value="1"/>
</dbReference>
<feature type="region of interest" description="Disordered" evidence="12">
    <location>
        <begin position="581"/>
        <end position="616"/>
    </location>
</feature>
<dbReference type="InterPro" id="IPR028325">
    <property type="entry name" value="VG_K_chnl"/>
</dbReference>
<feature type="domain" description="BTB" evidence="14">
    <location>
        <begin position="16"/>
        <end position="119"/>
    </location>
</feature>
<dbReference type="SUPFAM" id="SSF54695">
    <property type="entry name" value="POZ domain"/>
    <property type="match status" value="1"/>
</dbReference>
<keyword evidence="3" id="KW-0633">Potassium transport</keyword>
<dbReference type="RefSeq" id="XP_022334281.1">
    <property type="nucleotide sequence ID" value="XM_022478573.1"/>
</dbReference>
<evidence type="ECO:0000313" key="17">
    <source>
        <dbReference type="RefSeq" id="XP_022334280.1"/>
    </source>
</evidence>
<dbReference type="PRINTS" id="PR01491">
    <property type="entry name" value="KVCHANNEL"/>
</dbReference>
<feature type="transmembrane region" description="Helical" evidence="13">
    <location>
        <begin position="278"/>
        <end position="298"/>
    </location>
</feature>
<dbReference type="Gene3D" id="1.20.120.350">
    <property type="entry name" value="Voltage-gated potassium channels. Chain C"/>
    <property type="match status" value="1"/>
</dbReference>
<evidence type="ECO:0000313" key="18">
    <source>
        <dbReference type="RefSeq" id="XP_022334281.1"/>
    </source>
</evidence>
<evidence type="ECO:0000256" key="13">
    <source>
        <dbReference type="SAM" id="Phobius"/>
    </source>
</evidence>
<reference evidence="16 17" key="1">
    <citation type="submission" date="2025-04" db="UniProtKB">
        <authorList>
            <consortium name="RefSeq"/>
        </authorList>
    </citation>
    <scope>IDENTIFICATION</scope>
    <source>
        <tissue evidence="16 17">Whole sample</tissue>
    </source>
</reference>